<accession>A0A6J7X5Z1</accession>
<name>A0A6J7X5Z1_9CAUD</name>
<protein>
    <submittedName>
        <fullName evidence="1">Uncharacterized protein</fullName>
    </submittedName>
</protein>
<proteinExistence type="predicted"/>
<reference evidence="1" key="1">
    <citation type="submission" date="2020-05" db="EMBL/GenBank/DDBJ databases">
        <authorList>
            <person name="Chiriac C."/>
            <person name="Salcher M."/>
            <person name="Ghai R."/>
            <person name="Kavagutti S V."/>
        </authorList>
    </citation>
    <scope>NUCLEOTIDE SEQUENCE</scope>
</reference>
<gene>
    <name evidence="1" type="ORF">UFOVP372_26</name>
</gene>
<dbReference type="EMBL" id="LR798302">
    <property type="protein sequence ID" value="CAB5222713.1"/>
    <property type="molecule type" value="Genomic_DNA"/>
</dbReference>
<sequence>MKTVIEMARAAGFPKWDDHEPVTVDMYARFAELVRADEREACAKVCDDNDPRDGSGYSTACEALAEDIRARSNT</sequence>
<evidence type="ECO:0000313" key="1">
    <source>
        <dbReference type="EMBL" id="CAB5222713.1"/>
    </source>
</evidence>
<organism evidence="1">
    <name type="scientific">uncultured Caudovirales phage</name>
    <dbReference type="NCBI Taxonomy" id="2100421"/>
    <lineage>
        <taxon>Viruses</taxon>
        <taxon>Duplodnaviria</taxon>
        <taxon>Heunggongvirae</taxon>
        <taxon>Uroviricota</taxon>
        <taxon>Caudoviricetes</taxon>
        <taxon>Peduoviridae</taxon>
        <taxon>Maltschvirus</taxon>
        <taxon>Maltschvirus maltsch</taxon>
    </lineage>
</organism>